<keyword evidence="2" id="KW-0472">Membrane</keyword>
<dbReference type="EMBL" id="JAVRFE010000079">
    <property type="protein sequence ID" value="MDT0460872.1"/>
    <property type="molecule type" value="Genomic_DNA"/>
</dbReference>
<name>A0ABU2TIY2_9ACTN</name>
<feature type="compositionally biased region" description="Basic and acidic residues" evidence="1">
    <location>
        <begin position="169"/>
        <end position="183"/>
    </location>
</feature>
<dbReference type="RefSeq" id="WP_311627790.1">
    <property type="nucleotide sequence ID" value="NZ_JAVRFE010000079.1"/>
</dbReference>
<gene>
    <name evidence="3" type="ORF">RM550_35005</name>
</gene>
<dbReference type="NCBIfam" id="NF038083">
    <property type="entry name" value="CU044_5270_fam"/>
    <property type="match status" value="1"/>
</dbReference>
<protein>
    <submittedName>
        <fullName evidence="3">CU044_5270 family protein</fullName>
    </submittedName>
</protein>
<keyword evidence="4" id="KW-1185">Reference proteome</keyword>
<evidence type="ECO:0000256" key="1">
    <source>
        <dbReference type="SAM" id="MobiDB-lite"/>
    </source>
</evidence>
<sequence>MTEELELLRQADPVSAHEGPWRDRPLTASAEARLQALTSGASTITRGRPRPVRRRRLVLGLTAVSSAVVAALVLTFSGAGSGPAVAAPVALALHADAPSVSLDALARRAEARARAAGAADGPSRGSHLQSWYMSMESGPDADPPVTVPEERITRWHDDGSGSELVVATDPRHPGRPVIHDNDGRWQTVSDGKVLHRKTYPAGSEAQHSGLASRTRPSTDPAALREQLSWLYGGPGGTRTTPELLSALSSLRQQWTPGPRETAAIVRMLADADGLRQAGVVTDRLGRRGQAYVYDGPDGAANSTRQMVILDPRTGELLGLEITFTKDAPEFRIKSGEVMSYEAWMP</sequence>
<evidence type="ECO:0000256" key="2">
    <source>
        <dbReference type="SAM" id="Phobius"/>
    </source>
</evidence>
<feature type="region of interest" description="Disordered" evidence="1">
    <location>
        <begin position="160"/>
        <end position="185"/>
    </location>
</feature>
<comment type="caution">
    <text evidence="3">The sequence shown here is derived from an EMBL/GenBank/DDBJ whole genome shotgun (WGS) entry which is preliminary data.</text>
</comment>
<feature type="transmembrane region" description="Helical" evidence="2">
    <location>
        <begin position="57"/>
        <end position="79"/>
    </location>
</feature>
<accession>A0ABU2TIY2</accession>
<proteinExistence type="predicted"/>
<feature type="region of interest" description="Disordered" evidence="1">
    <location>
        <begin position="1"/>
        <end position="24"/>
    </location>
</feature>
<keyword evidence="2" id="KW-0812">Transmembrane</keyword>
<organism evidence="3 4">
    <name type="scientific">Streptomyces mooreae</name>
    <dbReference type="NCBI Taxonomy" id="3075523"/>
    <lineage>
        <taxon>Bacteria</taxon>
        <taxon>Bacillati</taxon>
        <taxon>Actinomycetota</taxon>
        <taxon>Actinomycetes</taxon>
        <taxon>Kitasatosporales</taxon>
        <taxon>Streptomycetaceae</taxon>
        <taxon>Streptomyces</taxon>
    </lineage>
</organism>
<evidence type="ECO:0000313" key="4">
    <source>
        <dbReference type="Proteomes" id="UP001180551"/>
    </source>
</evidence>
<keyword evidence="2" id="KW-1133">Transmembrane helix</keyword>
<dbReference type="Proteomes" id="UP001180551">
    <property type="component" value="Unassembled WGS sequence"/>
</dbReference>
<evidence type="ECO:0000313" key="3">
    <source>
        <dbReference type="EMBL" id="MDT0460872.1"/>
    </source>
</evidence>
<dbReference type="InterPro" id="IPR047789">
    <property type="entry name" value="CU044_5270-like"/>
</dbReference>
<reference evidence="3" key="1">
    <citation type="submission" date="2024-05" db="EMBL/GenBank/DDBJ databases">
        <title>30 novel species of actinomycetes from the DSMZ collection.</title>
        <authorList>
            <person name="Nouioui I."/>
        </authorList>
    </citation>
    <scope>NUCLEOTIDE SEQUENCE</scope>
    <source>
        <strain evidence="3">DSM 41527</strain>
    </source>
</reference>